<protein>
    <recommendedName>
        <fullName evidence="3">Transposase DDE domain-containing protein</fullName>
    </recommendedName>
</protein>
<dbReference type="EMBL" id="JBHEZY010000006">
    <property type="protein sequence ID" value="MFC1432642.1"/>
    <property type="molecule type" value="Genomic_DNA"/>
</dbReference>
<reference evidence="1 2" key="1">
    <citation type="submission" date="2024-09" db="EMBL/GenBank/DDBJ databases">
        <authorList>
            <person name="Lee S.D."/>
        </authorList>
    </citation>
    <scope>NUCLEOTIDE SEQUENCE [LARGE SCALE GENOMIC DNA]</scope>
    <source>
        <strain evidence="1 2">N1-3</strain>
    </source>
</reference>
<dbReference type="RefSeq" id="WP_380554718.1">
    <property type="nucleotide sequence ID" value="NZ_JBHEZY010000006.1"/>
</dbReference>
<sequence length="85" mass="9231">MVPFEATVRRLLARIDGDALDRAVGGWPADRRPRLRGLAVDGKSLCGAAKWRGRKIHLLAAVEHTTGLVLAQLDVGEKTGETNRC</sequence>
<evidence type="ECO:0000313" key="2">
    <source>
        <dbReference type="Proteomes" id="UP001592530"/>
    </source>
</evidence>
<gene>
    <name evidence="1" type="ORF">ACEZDB_18515</name>
</gene>
<comment type="caution">
    <text evidence="1">The sequence shown here is derived from an EMBL/GenBank/DDBJ whole genome shotgun (WGS) entry which is preliminary data.</text>
</comment>
<evidence type="ECO:0008006" key="3">
    <source>
        <dbReference type="Google" id="ProtNLM"/>
    </source>
</evidence>
<proteinExistence type="predicted"/>
<dbReference type="Proteomes" id="UP001592530">
    <property type="component" value="Unassembled WGS sequence"/>
</dbReference>
<organism evidence="1 2">
    <name type="scientific">Streptacidiphilus alkalitolerans</name>
    <dbReference type="NCBI Taxonomy" id="3342712"/>
    <lineage>
        <taxon>Bacteria</taxon>
        <taxon>Bacillati</taxon>
        <taxon>Actinomycetota</taxon>
        <taxon>Actinomycetes</taxon>
        <taxon>Kitasatosporales</taxon>
        <taxon>Streptomycetaceae</taxon>
        <taxon>Streptacidiphilus</taxon>
    </lineage>
</organism>
<name>A0ABV6X2Y4_9ACTN</name>
<accession>A0ABV6X2Y4</accession>
<evidence type="ECO:0000313" key="1">
    <source>
        <dbReference type="EMBL" id="MFC1432642.1"/>
    </source>
</evidence>